<keyword evidence="3" id="KW-0153">Cholesterol metabolism</keyword>
<evidence type="ECO:0000256" key="6">
    <source>
        <dbReference type="ARBA" id="ARBA00023002"/>
    </source>
</evidence>
<keyword evidence="7" id="KW-0443">Lipid metabolism</keyword>
<evidence type="ECO:0000256" key="2">
    <source>
        <dbReference type="ARBA" id="ARBA00010790"/>
    </source>
</evidence>
<feature type="compositionally biased region" description="Pro residues" evidence="16">
    <location>
        <begin position="1"/>
        <end position="16"/>
    </location>
</feature>
<sequence>MLTPLPPSPACSPPPETLNGVSKGSRIVAPGLYGFHEPPSGLQTPEYHDFTTRIEEDGGDDDASSKGYGISSTNTTTTGDDSESQDQQARSTSNSRRPPGAQTSAAFPRISKPVELMRDSYDYVIVGSGYGGAVAASRLARSLGRDGRASVCVLERGRERWPGEYPTSTADALKNLHVSGEFAPGAIPGVPVDGGDPEGMYHLVFGKGMSAVVGNGLGGTSLMNANVFLRADEGTLRSAPWPEEIRRDPQVLEPYYKKAEEVLEPTAYPADWPQLPKVDLLERQASALGMSSNFRLVPQTTRFSAGPNSCGVDMGRSSLAGQDATGVNDGSKTTTLATYLADTWNWGAEMFCGCEVQYVRECEVEAGATDGGYRIYFAWHGRGRGLFREQFRRDLMSVRARRCVFLGAGSIGTTEILLRSRAMGLGVCDRVGKGMSGNGDMLAFGYNTDYEANAIGKEFPGPYNPTGPTINSMIDNRRGHDDPLDGYVIQEGAVPAALAPFLQAVLEAMPGSVRPPGGGLLEKVRSSMARLGSFVLGPYFRRGALDKTQVYLVMSHDSGRAVLTLKDDKPVLELRGVERGGHMEKINGILEEATLKVGGTFVQNPFYALMGKQQVTVHPIGGACMASDNTGATGVTNHMGEVFRGPGSSTHAGLMVMDGALVPASLGVNPFATITALAERNVDLYARKHSLIIQDEKNAVLDLFGDPAHPYVPTVPGQEERTEEGSVGEVAAVISRAEAVRAAGVGFTEVMAGHVQVHPDHDGVLVPDWKGGYEGPHRIVKAPGSEARLFLSVQAFDTRALVNGAEHAAVLTGTFVCPGLRGSPFTVRRGEFNLLVKDGDVQGTRKMRYDFDMRGGDGELLHFHGYKTIDSSVAFSPRGFWGATSTLYVAITRPRGGGGGPNRTAPKGGDLVARGILRLNPGDFGTQLRTLAATGSSFLKRAWSLGSFAQYFVSASLPLLLGSFAPLQYAPATYGGLVNDTTPSASYVIAADDGVRTRMHMWEPTNASVPARNILLVPGAAVDQGIFALPTVRHNLVDHLRRAGYRVFISLHRITSVMAAREGYTTFDARLDIRADLSLIRSRFPDEEAAGGGNRVYVMAHCMGSVAFAAGMLDGSVPAAWVSGVSASQVFMNPVWSPDNMAKAEAGPVPLNELYRLLSGEWFGLSTGREDTLLEKAMNQLLRFYPVSRGEVCRSASCHRCSLVFSRCWNHRNLNEATHRYVDRLFDGVSMATLGLLMRQGAAGHVMDNDSRPLDTPENVQRLRGIPFLLFVGADNAVLSPEATARTFSALREAFGSGGAADGGKGGGGGREVFVGDGGDGAEVLYQRRVIPGYGHLDGFIGRDAWKVVYPMLREEADRVVRGAGYRFVEPRDRFSSMAADG</sequence>
<dbReference type="GO" id="GO:0008203">
    <property type="term" value="P:cholesterol metabolic process"/>
    <property type="evidence" value="ECO:0007669"/>
    <property type="project" value="UniProtKB-KW"/>
</dbReference>
<accession>A0AAE8MSS9</accession>
<feature type="domain" description="Glucose-methanol-choline oxidoreductase N-terminal" evidence="17">
    <location>
        <begin position="122"/>
        <end position="433"/>
    </location>
</feature>
<evidence type="ECO:0000256" key="14">
    <source>
        <dbReference type="ARBA" id="ARBA00049744"/>
    </source>
</evidence>
<keyword evidence="20" id="KW-1185">Reference proteome</keyword>
<evidence type="ECO:0000313" key="19">
    <source>
        <dbReference type="EMBL" id="SPN98942.1"/>
    </source>
</evidence>
<keyword evidence="10" id="KW-0413">Isomerase</keyword>
<feature type="domain" description="Glucose-methanol-choline oxidoreductase C-terminal" evidence="18">
    <location>
        <begin position="615"/>
        <end position="678"/>
    </location>
</feature>
<dbReference type="Gene3D" id="3.50.50.60">
    <property type="entry name" value="FAD/NAD(P)-binding domain"/>
    <property type="match status" value="3"/>
</dbReference>
<dbReference type="Pfam" id="PF05199">
    <property type="entry name" value="GMC_oxred_C"/>
    <property type="match status" value="1"/>
</dbReference>
<evidence type="ECO:0000256" key="5">
    <source>
        <dbReference type="ARBA" id="ARBA00022827"/>
    </source>
</evidence>
<proteinExistence type="inferred from homology"/>
<evidence type="ECO:0000256" key="12">
    <source>
        <dbReference type="ARBA" id="ARBA00049645"/>
    </source>
</evidence>
<dbReference type="SUPFAM" id="SSF51905">
    <property type="entry name" value="FAD/NAD(P)-binding domain"/>
    <property type="match status" value="1"/>
</dbReference>
<evidence type="ECO:0000256" key="9">
    <source>
        <dbReference type="ARBA" id="ARBA00023221"/>
    </source>
</evidence>
<evidence type="ECO:0000259" key="17">
    <source>
        <dbReference type="Pfam" id="PF00732"/>
    </source>
</evidence>
<evidence type="ECO:0000256" key="15">
    <source>
        <dbReference type="ARBA" id="ARBA00049778"/>
    </source>
</evidence>
<evidence type="ECO:0000256" key="13">
    <source>
        <dbReference type="ARBA" id="ARBA00049723"/>
    </source>
</evidence>
<name>A0AAE8MSS9_9PEZI</name>
<dbReference type="GO" id="GO:0016995">
    <property type="term" value="F:cholesterol oxidase activity"/>
    <property type="evidence" value="ECO:0007669"/>
    <property type="project" value="UniProtKB-EC"/>
</dbReference>
<keyword evidence="4" id="KW-0285">Flavoprotein</keyword>
<evidence type="ECO:0000256" key="16">
    <source>
        <dbReference type="SAM" id="MobiDB-lite"/>
    </source>
</evidence>
<dbReference type="GO" id="GO:0004769">
    <property type="term" value="F:steroid Delta-isomerase activity"/>
    <property type="evidence" value="ECO:0007669"/>
    <property type="project" value="UniProtKB-EC"/>
</dbReference>
<gene>
    <name evidence="19" type="ORF">DNG_01981</name>
</gene>
<dbReference type="InterPro" id="IPR052542">
    <property type="entry name" value="Cholesterol_Oxidase"/>
</dbReference>
<dbReference type="PANTHER" id="PTHR47470">
    <property type="entry name" value="CHOLESTEROL OXIDASE"/>
    <property type="match status" value="1"/>
</dbReference>
<comment type="similarity">
    <text evidence="2">Belongs to the GMC oxidoreductase family.</text>
</comment>
<comment type="caution">
    <text evidence="19">The sequence shown here is derived from an EMBL/GenBank/DDBJ whole genome shotgun (WGS) entry which is preliminary data.</text>
</comment>
<dbReference type="Gene3D" id="3.40.50.1820">
    <property type="entry name" value="alpha/beta hydrolase"/>
    <property type="match status" value="1"/>
</dbReference>
<dbReference type="InterPro" id="IPR000172">
    <property type="entry name" value="GMC_OxRdtase_N"/>
</dbReference>
<feature type="compositionally biased region" description="Basic and acidic residues" evidence="16">
    <location>
        <begin position="46"/>
        <end position="56"/>
    </location>
</feature>
<dbReference type="PANTHER" id="PTHR47470:SF1">
    <property type="entry name" value="FAD-DEPENDENT OXIDOREDUCTASE 2 FAD BINDING DOMAIN-CONTAINING PROTEIN"/>
    <property type="match status" value="1"/>
</dbReference>
<dbReference type="GO" id="GO:0050660">
    <property type="term" value="F:flavin adenine dinucleotide binding"/>
    <property type="evidence" value="ECO:0007669"/>
    <property type="project" value="InterPro"/>
</dbReference>
<dbReference type="InterPro" id="IPR029058">
    <property type="entry name" value="AB_hydrolase_fold"/>
</dbReference>
<keyword evidence="9" id="KW-0753">Steroid metabolism</keyword>
<evidence type="ECO:0000256" key="4">
    <source>
        <dbReference type="ARBA" id="ARBA00022630"/>
    </source>
</evidence>
<dbReference type="Pfam" id="PF00732">
    <property type="entry name" value="GMC_oxred_N"/>
    <property type="match status" value="1"/>
</dbReference>
<dbReference type="Proteomes" id="UP001187682">
    <property type="component" value="Unassembled WGS sequence"/>
</dbReference>
<evidence type="ECO:0000313" key="20">
    <source>
        <dbReference type="Proteomes" id="UP001187682"/>
    </source>
</evidence>
<comment type="pathway">
    <text evidence="12">Steroid metabolism; cholesterol degradation.</text>
</comment>
<dbReference type="EC" id="1.1.3.6" evidence="13"/>
<evidence type="ECO:0000256" key="11">
    <source>
        <dbReference type="ARBA" id="ARBA00038856"/>
    </source>
</evidence>
<keyword evidence="8" id="KW-1207">Sterol metabolism</keyword>
<protein>
    <recommendedName>
        <fullName evidence="14">Cholesterol oxidase</fullName>
        <ecNumber evidence="13">1.1.3.6</ecNumber>
        <ecNumber evidence="11">5.3.3.1</ecNumber>
    </recommendedName>
    <alternativeName>
        <fullName evidence="15">Cholesterol isomerase</fullName>
    </alternativeName>
</protein>
<evidence type="ECO:0000256" key="7">
    <source>
        <dbReference type="ARBA" id="ARBA00023098"/>
    </source>
</evidence>
<evidence type="ECO:0000256" key="3">
    <source>
        <dbReference type="ARBA" id="ARBA00022548"/>
    </source>
</evidence>
<feature type="region of interest" description="Disordered" evidence="16">
    <location>
        <begin position="1"/>
        <end position="109"/>
    </location>
</feature>
<dbReference type="InterPro" id="IPR036188">
    <property type="entry name" value="FAD/NAD-bd_sf"/>
</dbReference>
<dbReference type="EMBL" id="ONZQ02000002">
    <property type="protein sequence ID" value="SPN98942.1"/>
    <property type="molecule type" value="Genomic_DNA"/>
</dbReference>
<dbReference type="InterPro" id="IPR007867">
    <property type="entry name" value="GMC_OxRtase_C"/>
</dbReference>
<keyword evidence="6" id="KW-0560">Oxidoreductase</keyword>
<comment type="cofactor">
    <cofactor evidence="1">
        <name>FAD</name>
        <dbReference type="ChEBI" id="CHEBI:57692"/>
    </cofactor>
</comment>
<dbReference type="EC" id="5.3.3.1" evidence="11"/>
<evidence type="ECO:0000256" key="8">
    <source>
        <dbReference type="ARBA" id="ARBA00023166"/>
    </source>
</evidence>
<reference evidence="19" key="1">
    <citation type="submission" date="2018-03" db="EMBL/GenBank/DDBJ databases">
        <authorList>
            <person name="Guldener U."/>
        </authorList>
    </citation>
    <scope>NUCLEOTIDE SEQUENCE</scope>
</reference>
<feature type="compositionally biased region" description="Polar residues" evidence="16">
    <location>
        <begin position="85"/>
        <end position="105"/>
    </location>
</feature>
<evidence type="ECO:0000256" key="1">
    <source>
        <dbReference type="ARBA" id="ARBA00001974"/>
    </source>
</evidence>
<evidence type="ECO:0000259" key="18">
    <source>
        <dbReference type="Pfam" id="PF05199"/>
    </source>
</evidence>
<dbReference type="SUPFAM" id="SSF53474">
    <property type="entry name" value="alpha/beta-Hydrolases"/>
    <property type="match status" value="1"/>
</dbReference>
<keyword evidence="5" id="KW-0274">FAD</keyword>
<organism evidence="19 20">
    <name type="scientific">Cephalotrichum gorgonifer</name>
    <dbReference type="NCBI Taxonomy" id="2041049"/>
    <lineage>
        <taxon>Eukaryota</taxon>
        <taxon>Fungi</taxon>
        <taxon>Dikarya</taxon>
        <taxon>Ascomycota</taxon>
        <taxon>Pezizomycotina</taxon>
        <taxon>Sordariomycetes</taxon>
        <taxon>Hypocreomycetidae</taxon>
        <taxon>Microascales</taxon>
        <taxon>Microascaceae</taxon>
        <taxon>Cephalotrichum</taxon>
    </lineage>
</organism>
<evidence type="ECO:0000256" key="10">
    <source>
        <dbReference type="ARBA" id="ARBA00023235"/>
    </source>
</evidence>